<dbReference type="GO" id="GO:0006415">
    <property type="term" value="P:translational termination"/>
    <property type="evidence" value="ECO:0007669"/>
    <property type="project" value="TreeGrafter"/>
</dbReference>
<name>A0A0G0K3B5_9BACT</name>
<evidence type="ECO:0000256" key="2">
    <source>
        <dbReference type="PIRSR" id="PIRSR006156-1"/>
    </source>
</evidence>
<dbReference type="PANTHER" id="PTHR40588:SF1">
    <property type="entry name" value="MRNA INTERFERASE TOXIN YAFQ"/>
    <property type="match status" value="1"/>
</dbReference>
<dbReference type="Pfam" id="PF15738">
    <property type="entry name" value="YafQ_toxin"/>
    <property type="match status" value="1"/>
</dbReference>
<dbReference type="Gene3D" id="3.30.2310.20">
    <property type="entry name" value="RelE-like"/>
    <property type="match status" value="1"/>
</dbReference>
<protein>
    <submittedName>
        <fullName evidence="3">RelE/StbE family addiction module toxin</fullName>
    </submittedName>
</protein>
<dbReference type="AlphaFoldDB" id="A0A0G0K3B5"/>
<evidence type="ECO:0000313" key="3">
    <source>
        <dbReference type="EMBL" id="KKQ69970.1"/>
    </source>
</evidence>
<dbReference type="Proteomes" id="UP000034022">
    <property type="component" value="Unassembled WGS sequence"/>
</dbReference>
<sequence length="91" mass="11079">MLQIHFSKQFKKDYKKILKNKKVLKRLQEVISILAQNKELDKNCYPHFLKGKYQKYQECHVLPDLLLIYRIDNNKLILYLIRISSHSEIFE</sequence>
<dbReference type="InterPro" id="IPR004386">
    <property type="entry name" value="Toxin_YafQ-like"/>
</dbReference>
<organism evidence="3 4">
    <name type="scientific">Candidatus Falkowbacteria bacterium GW2011_GWE1_38_31</name>
    <dbReference type="NCBI Taxonomy" id="1618638"/>
    <lineage>
        <taxon>Bacteria</taxon>
        <taxon>Candidatus Falkowiibacteriota</taxon>
    </lineage>
</organism>
<evidence type="ECO:0000313" key="4">
    <source>
        <dbReference type="Proteomes" id="UP000034022"/>
    </source>
</evidence>
<gene>
    <name evidence="3" type="ORF">US91_C0008G0090</name>
</gene>
<keyword evidence="1" id="KW-1277">Toxin-antitoxin system</keyword>
<feature type="active site" description="Proton donor" evidence="2">
    <location>
        <position position="86"/>
    </location>
</feature>
<dbReference type="InterPro" id="IPR035093">
    <property type="entry name" value="RelE/ParE_toxin_dom_sf"/>
</dbReference>
<proteinExistence type="predicted"/>
<dbReference type="NCBIfam" id="TIGR02385">
    <property type="entry name" value="RelE_StbE"/>
    <property type="match status" value="1"/>
</dbReference>
<accession>A0A0G0K3B5</accession>
<dbReference type="EMBL" id="LBUU01000008">
    <property type="protein sequence ID" value="KKQ69970.1"/>
    <property type="molecule type" value="Genomic_DNA"/>
</dbReference>
<dbReference type="GO" id="GO:0006402">
    <property type="term" value="P:mRNA catabolic process"/>
    <property type="evidence" value="ECO:0007669"/>
    <property type="project" value="TreeGrafter"/>
</dbReference>
<reference evidence="3 4" key="1">
    <citation type="journal article" date="2015" name="Nature">
        <title>rRNA introns, odd ribosomes, and small enigmatic genomes across a large radiation of phyla.</title>
        <authorList>
            <person name="Brown C.T."/>
            <person name="Hug L.A."/>
            <person name="Thomas B.C."/>
            <person name="Sharon I."/>
            <person name="Castelle C.J."/>
            <person name="Singh A."/>
            <person name="Wilkins M.J."/>
            <person name="Williams K.H."/>
            <person name="Banfield J.F."/>
        </authorList>
    </citation>
    <scope>NUCLEOTIDE SEQUENCE [LARGE SCALE GENOMIC DNA]</scope>
</reference>
<comment type="caution">
    <text evidence="3">The sequence shown here is derived from an EMBL/GenBank/DDBJ whole genome shotgun (WGS) entry which is preliminary data.</text>
</comment>
<evidence type="ECO:0000256" key="1">
    <source>
        <dbReference type="ARBA" id="ARBA00022649"/>
    </source>
</evidence>
<dbReference type="GO" id="GO:0004521">
    <property type="term" value="F:RNA endonuclease activity"/>
    <property type="evidence" value="ECO:0007669"/>
    <property type="project" value="TreeGrafter"/>
</dbReference>
<dbReference type="InterPro" id="IPR007712">
    <property type="entry name" value="RelE/ParE_toxin"/>
</dbReference>
<dbReference type="SUPFAM" id="SSF143011">
    <property type="entry name" value="RelE-like"/>
    <property type="match status" value="1"/>
</dbReference>
<dbReference type="PIRSF" id="PIRSF006156">
    <property type="entry name" value="YafQ"/>
    <property type="match status" value="1"/>
</dbReference>
<dbReference type="PANTHER" id="PTHR40588">
    <property type="entry name" value="MRNA INTERFERASE TOXIN YAFQ"/>
    <property type="match status" value="1"/>
</dbReference>